<evidence type="ECO:0000256" key="16">
    <source>
        <dbReference type="ARBA" id="ARBA00023136"/>
    </source>
</evidence>
<evidence type="ECO:0000256" key="20">
    <source>
        <dbReference type="ARBA" id="ARBA00023273"/>
    </source>
</evidence>
<keyword evidence="11 25" id="KW-0812">Transmembrane</keyword>
<keyword evidence="15" id="KW-0339">Growth factor</keyword>
<protein>
    <recommendedName>
        <fullName evidence="7">Kit ligand</fullName>
    </recommendedName>
    <alternativeName>
        <fullName evidence="21">Mast cell growth factor</fullName>
    </alternativeName>
    <alternativeName>
        <fullName evidence="23">Stem cell factor</fullName>
    </alternativeName>
    <alternativeName>
        <fullName evidence="22">c-Kit ligand</fullName>
    </alternativeName>
</protein>
<evidence type="ECO:0000256" key="12">
    <source>
        <dbReference type="ARBA" id="ARBA00022729"/>
    </source>
</evidence>
<evidence type="ECO:0000256" key="22">
    <source>
        <dbReference type="ARBA" id="ARBA00032898"/>
    </source>
</evidence>
<evidence type="ECO:0000256" key="17">
    <source>
        <dbReference type="ARBA" id="ARBA00023157"/>
    </source>
</evidence>
<name>A0A553NKU7_9TELE</name>
<evidence type="ECO:0000313" key="26">
    <source>
        <dbReference type="EMBL" id="TRY66052.1"/>
    </source>
</evidence>
<keyword evidence="10" id="KW-0964">Secreted</keyword>
<comment type="similarity">
    <text evidence="6">Belongs to the SCF family.</text>
</comment>
<feature type="compositionally biased region" description="Low complexity" evidence="24">
    <location>
        <begin position="185"/>
        <end position="205"/>
    </location>
</feature>
<reference evidence="26 27" key="1">
    <citation type="journal article" date="2019" name="Sci. Data">
        <title>Hybrid genome assembly and annotation of Danionella translucida.</title>
        <authorList>
            <person name="Kadobianskyi M."/>
            <person name="Schulze L."/>
            <person name="Schuelke M."/>
            <person name="Judkewitz B."/>
        </authorList>
    </citation>
    <scope>NUCLEOTIDE SEQUENCE [LARGE SCALE GENOMIC DNA]</scope>
    <source>
        <strain evidence="26 27">Bolton</strain>
    </source>
</reference>
<gene>
    <name evidence="26" type="ORF">DNTS_002688</name>
</gene>
<evidence type="ECO:0000256" key="10">
    <source>
        <dbReference type="ARBA" id="ARBA00022525"/>
    </source>
</evidence>
<dbReference type="AlphaFoldDB" id="A0A553NKU7"/>
<evidence type="ECO:0000256" key="11">
    <source>
        <dbReference type="ARBA" id="ARBA00022692"/>
    </source>
</evidence>
<feature type="region of interest" description="Disordered" evidence="24">
    <location>
        <begin position="257"/>
        <end position="297"/>
    </location>
</feature>
<dbReference type="GO" id="GO:0007155">
    <property type="term" value="P:cell adhesion"/>
    <property type="evidence" value="ECO:0007669"/>
    <property type="project" value="UniProtKB-KW"/>
</dbReference>
<keyword evidence="19" id="KW-0206">Cytoskeleton</keyword>
<dbReference type="GO" id="GO:0005886">
    <property type="term" value="C:plasma membrane"/>
    <property type="evidence" value="ECO:0007669"/>
    <property type="project" value="UniProtKB-SubCell"/>
</dbReference>
<keyword evidence="12" id="KW-0732">Signal</keyword>
<dbReference type="GO" id="GO:0030027">
    <property type="term" value="C:lamellipodium"/>
    <property type="evidence" value="ECO:0007669"/>
    <property type="project" value="UniProtKB-SubCell"/>
</dbReference>
<dbReference type="GO" id="GO:0005856">
    <property type="term" value="C:cytoskeleton"/>
    <property type="evidence" value="ECO:0007669"/>
    <property type="project" value="UniProtKB-SubCell"/>
</dbReference>
<keyword evidence="18" id="KW-0325">Glycoprotein</keyword>
<feature type="region of interest" description="Disordered" evidence="24">
    <location>
        <begin position="173"/>
        <end position="213"/>
    </location>
</feature>
<evidence type="ECO:0000256" key="6">
    <source>
        <dbReference type="ARBA" id="ARBA00010419"/>
    </source>
</evidence>
<evidence type="ECO:0000256" key="15">
    <source>
        <dbReference type="ARBA" id="ARBA00023030"/>
    </source>
</evidence>
<evidence type="ECO:0000256" key="2">
    <source>
        <dbReference type="ARBA" id="ARBA00004251"/>
    </source>
</evidence>
<evidence type="ECO:0000256" key="19">
    <source>
        <dbReference type="ARBA" id="ARBA00023212"/>
    </source>
</evidence>
<evidence type="ECO:0000256" key="5">
    <source>
        <dbReference type="ARBA" id="ARBA00004613"/>
    </source>
</evidence>
<dbReference type="FunFam" id="1.20.1250.10:FF:000048">
    <property type="entry name" value="Kit ligand b"/>
    <property type="match status" value="1"/>
</dbReference>
<evidence type="ECO:0000256" key="9">
    <source>
        <dbReference type="ARBA" id="ARBA00022490"/>
    </source>
</evidence>
<dbReference type="Proteomes" id="UP000316079">
    <property type="component" value="Unassembled WGS sequence"/>
</dbReference>
<dbReference type="STRING" id="623744.A0A553NKU7"/>
<evidence type="ECO:0000256" key="13">
    <source>
        <dbReference type="ARBA" id="ARBA00022889"/>
    </source>
</evidence>
<keyword evidence="14 25" id="KW-1133">Transmembrane helix</keyword>
<dbReference type="GO" id="GO:0005173">
    <property type="term" value="F:stem cell factor receptor binding"/>
    <property type="evidence" value="ECO:0007669"/>
    <property type="project" value="InterPro"/>
</dbReference>
<dbReference type="PANTHER" id="PTHR11574:SF0">
    <property type="entry name" value="KIT LIGAND"/>
    <property type="match status" value="1"/>
</dbReference>
<evidence type="ECO:0000313" key="27">
    <source>
        <dbReference type="Proteomes" id="UP000316079"/>
    </source>
</evidence>
<evidence type="ECO:0000256" key="7">
    <source>
        <dbReference type="ARBA" id="ARBA00017304"/>
    </source>
</evidence>
<keyword evidence="8" id="KW-1003">Cell membrane</keyword>
<dbReference type="GO" id="GO:0030175">
    <property type="term" value="C:filopodium"/>
    <property type="evidence" value="ECO:0007669"/>
    <property type="project" value="UniProtKB-SubCell"/>
</dbReference>
<dbReference type="GO" id="GO:0005125">
    <property type="term" value="F:cytokine activity"/>
    <property type="evidence" value="ECO:0007669"/>
    <property type="project" value="TreeGrafter"/>
</dbReference>
<evidence type="ECO:0000256" key="25">
    <source>
        <dbReference type="SAM" id="Phobius"/>
    </source>
</evidence>
<evidence type="ECO:0000256" key="3">
    <source>
        <dbReference type="ARBA" id="ARBA00004486"/>
    </source>
</evidence>
<feature type="transmembrane region" description="Helical" evidence="25">
    <location>
        <begin position="231"/>
        <end position="249"/>
    </location>
</feature>
<keyword evidence="17" id="KW-1015">Disulfide bond</keyword>
<keyword evidence="20" id="KW-0966">Cell projection</keyword>
<evidence type="ECO:0000256" key="24">
    <source>
        <dbReference type="SAM" id="MobiDB-lite"/>
    </source>
</evidence>
<dbReference type="Gene3D" id="1.20.1250.10">
    <property type="match status" value="1"/>
</dbReference>
<dbReference type="InterPro" id="IPR003452">
    <property type="entry name" value="SCF"/>
</dbReference>
<dbReference type="SUPFAM" id="SSF47266">
    <property type="entry name" value="4-helical cytokines"/>
    <property type="match status" value="1"/>
</dbReference>
<comment type="subcellular location">
    <subcellularLocation>
        <location evidence="2">Cell membrane</location>
        <topology evidence="2">Single-pass type I membrane protein</topology>
    </subcellularLocation>
    <subcellularLocation>
        <location evidence="3">Cell projection</location>
        <location evidence="3">Filopodium</location>
    </subcellularLocation>
    <subcellularLocation>
        <location evidence="4">Cell projection</location>
        <location evidence="4">Lamellipodium</location>
    </subcellularLocation>
    <subcellularLocation>
        <location evidence="1">Cytoplasm</location>
        <location evidence="1">Cytoskeleton</location>
    </subcellularLocation>
    <subcellularLocation>
        <location evidence="5">Secreted</location>
    </subcellularLocation>
</comment>
<dbReference type="OrthoDB" id="8445223at2759"/>
<evidence type="ECO:0000256" key="4">
    <source>
        <dbReference type="ARBA" id="ARBA00004510"/>
    </source>
</evidence>
<comment type="caution">
    <text evidence="26">The sequence shown here is derived from an EMBL/GenBank/DDBJ whole genome shotgun (WGS) entry which is preliminary data.</text>
</comment>
<organism evidence="26 27">
    <name type="scientific">Danionella cerebrum</name>
    <dbReference type="NCBI Taxonomy" id="2873325"/>
    <lineage>
        <taxon>Eukaryota</taxon>
        <taxon>Metazoa</taxon>
        <taxon>Chordata</taxon>
        <taxon>Craniata</taxon>
        <taxon>Vertebrata</taxon>
        <taxon>Euteleostomi</taxon>
        <taxon>Actinopterygii</taxon>
        <taxon>Neopterygii</taxon>
        <taxon>Teleostei</taxon>
        <taxon>Ostariophysi</taxon>
        <taxon>Cypriniformes</taxon>
        <taxon>Danionidae</taxon>
        <taxon>Danioninae</taxon>
        <taxon>Danionella</taxon>
    </lineage>
</organism>
<evidence type="ECO:0000256" key="1">
    <source>
        <dbReference type="ARBA" id="ARBA00004245"/>
    </source>
</evidence>
<evidence type="ECO:0000256" key="21">
    <source>
        <dbReference type="ARBA" id="ARBA00030364"/>
    </source>
</evidence>
<evidence type="ECO:0000256" key="8">
    <source>
        <dbReference type="ARBA" id="ARBA00022475"/>
    </source>
</evidence>
<dbReference type="PANTHER" id="PTHR11574">
    <property type="entry name" value="KIT LIGAND"/>
    <property type="match status" value="1"/>
</dbReference>
<dbReference type="GO" id="GO:0008083">
    <property type="term" value="F:growth factor activity"/>
    <property type="evidence" value="ECO:0007669"/>
    <property type="project" value="UniProtKB-KW"/>
</dbReference>
<evidence type="ECO:0000256" key="18">
    <source>
        <dbReference type="ARBA" id="ARBA00023180"/>
    </source>
</evidence>
<dbReference type="Pfam" id="PF02404">
    <property type="entry name" value="SCF"/>
    <property type="match status" value="1"/>
</dbReference>
<keyword evidence="16 25" id="KW-0472">Membrane</keyword>
<keyword evidence="27" id="KW-1185">Reference proteome</keyword>
<keyword evidence="9" id="KW-0963">Cytoplasm</keyword>
<dbReference type="InterPro" id="IPR009079">
    <property type="entry name" value="4_helix_cytokine-like_core"/>
</dbReference>
<dbReference type="EMBL" id="SRMA01026870">
    <property type="protein sequence ID" value="TRY66052.1"/>
    <property type="molecule type" value="Genomic_DNA"/>
</dbReference>
<evidence type="ECO:0000256" key="23">
    <source>
        <dbReference type="ARBA" id="ARBA00033123"/>
    </source>
</evidence>
<evidence type="ECO:0000256" key="14">
    <source>
        <dbReference type="ARBA" id="ARBA00022989"/>
    </source>
</evidence>
<sequence>MEFLLWNRMWSSPRELFPPLARFSRQSSCIIWICTCVHLLLYITVAAYSSEIGNPITDDIKKISLLKQNIPKDYNITVHYIPKEVSGMCWVRLNVFNLEMSLKALAQQFGNISSNKDNIGTFVQILQEMRYHIGHDLEDLMQEFDCHRVEKMWLTAKYFEFVEDFFNTANSSRNARDCEPPPCPTSTKTTVTRTTTASTTSVQHSTNERRNVWPDDPGKGAFLSKVLESNLMWLLTIPFAIAVVVLFAWKIKSRRNASRSERRDEGPALFSGEEANAPPLDVEISENHSFRRKNDRTQAKHHLEMISSCDGGLKTKHSLFSTTAEPFWVETIAPSENFMLFHTSLASKKRLCRRNLMGTRTKATCCLDSPGDVS</sequence>
<accession>A0A553NKU7</accession>
<dbReference type="GO" id="GO:0005576">
    <property type="term" value="C:extracellular region"/>
    <property type="evidence" value="ECO:0007669"/>
    <property type="project" value="UniProtKB-SubCell"/>
</dbReference>
<keyword evidence="13" id="KW-0130">Cell adhesion</keyword>
<dbReference type="GO" id="GO:0008284">
    <property type="term" value="P:positive regulation of cell population proliferation"/>
    <property type="evidence" value="ECO:0007669"/>
    <property type="project" value="TreeGrafter"/>
</dbReference>
<proteinExistence type="inferred from homology"/>